<dbReference type="EMBL" id="GHES01034729">
    <property type="protein sequence ID" value="MPA65288.1"/>
    <property type="molecule type" value="Transcribed_RNA"/>
</dbReference>
<proteinExistence type="predicted"/>
<sequence length="134" mass="15541">MLLQMSAFHICRTTLALRLKASRESPGLTQELTNRKQKSVAGNQTGCDLFNEMKHRFLSFKKHKYLYGANNSGLMLFTFKEQLFSPFLQKKISINVRYILNRENLECYQNLAKSQAPKVIMDFLFGVINPFLPM</sequence>
<dbReference type="AlphaFoldDB" id="A0A5B7BAT0"/>
<evidence type="ECO:0000313" key="1">
    <source>
        <dbReference type="EMBL" id="MPA65288.1"/>
    </source>
</evidence>
<protein>
    <submittedName>
        <fullName evidence="1">Uncharacterized protein</fullName>
    </submittedName>
</protein>
<organism evidence="1">
    <name type="scientific">Davidia involucrata</name>
    <name type="common">Dove tree</name>
    <dbReference type="NCBI Taxonomy" id="16924"/>
    <lineage>
        <taxon>Eukaryota</taxon>
        <taxon>Viridiplantae</taxon>
        <taxon>Streptophyta</taxon>
        <taxon>Embryophyta</taxon>
        <taxon>Tracheophyta</taxon>
        <taxon>Spermatophyta</taxon>
        <taxon>Magnoliopsida</taxon>
        <taxon>eudicotyledons</taxon>
        <taxon>Gunneridae</taxon>
        <taxon>Pentapetalae</taxon>
        <taxon>asterids</taxon>
        <taxon>Cornales</taxon>
        <taxon>Nyssaceae</taxon>
        <taxon>Davidia</taxon>
    </lineage>
</organism>
<reference evidence="1" key="1">
    <citation type="submission" date="2019-08" db="EMBL/GenBank/DDBJ databases">
        <title>Reference gene set and small RNA set construction with multiple tissues from Davidia involucrata Baill.</title>
        <authorList>
            <person name="Yang H."/>
            <person name="Zhou C."/>
            <person name="Li G."/>
            <person name="Wang J."/>
            <person name="Gao P."/>
            <person name="Wang M."/>
            <person name="Wang R."/>
            <person name="Zhao Y."/>
        </authorList>
    </citation>
    <scope>NUCLEOTIDE SEQUENCE</scope>
    <source>
        <tissue evidence="1">Mixed with DoveR01_LX</tissue>
    </source>
</reference>
<name>A0A5B7BAT0_DAVIN</name>
<accession>A0A5B7BAT0</accession>
<gene>
    <name evidence="1" type="ORF">Din_034729</name>
</gene>